<evidence type="ECO:0000313" key="4">
    <source>
        <dbReference type="Proteomes" id="UP000654075"/>
    </source>
</evidence>
<dbReference type="Proteomes" id="UP000654075">
    <property type="component" value="Unassembled WGS sequence"/>
</dbReference>
<dbReference type="EMBL" id="CAJNNV010025196">
    <property type="protein sequence ID" value="CAE8613061.1"/>
    <property type="molecule type" value="Genomic_DNA"/>
</dbReference>
<keyword evidence="4" id="KW-1185">Reference proteome</keyword>
<evidence type="ECO:0000313" key="3">
    <source>
        <dbReference type="EMBL" id="CAE8613061.1"/>
    </source>
</evidence>
<feature type="region of interest" description="Disordered" evidence="2">
    <location>
        <begin position="371"/>
        <end position="398"/>
    </location>
</feature>
<name>A0A813FRR1_POLGL</name>
<keyword evidence="1" id="KW-0175">Coiled coil</keyword>
<feature type="region of interest" description="Disordered" evidence="2">
    <location>
        <begin position="428"/>
        <end position="453"/>
    </location>
</feature>
<evidence type="ECO:0000256" key="1">
    <source>
        <dbReference type="SAM" id="Coils"/>
    </source>
</evidence>
<comment type="caution">
    <text evidence="3">The sequence shown here is derived from an EMBL/GenBank/DDBJ whole genome shotgun (WGS) entry which is preliminary data.</text>
</comment>
<proteinExistence type="predicted"/>
<evidence type="ECO:0000256" key="2">
    <source>
        <dbReference type="SAM" id="MobiDB-lite"/>
    </source>
</evidence>
<organism evidence="3 4">
    <name type="scientific">Polarella glacialis</name>
    <name type="common">Dinoflagellate</name>
    <dbReference type="NCBI Taxonomy" id="89957"/>
    <lineage>
        <taxon>Eukaryota</taxon>
        <taxon>Sar</taxon>
        <taxon>Alveolata</taxon>
        <taxon>Dinophyceae</taxon>
        <taxon>Suessiales</taxon>
        <taxon>Suessiaceae</taxon>
        <taxon>Polarella</taxon>
    </lineage>
</organism>
<feature type="coiled-coil region" evidence="1">
    <location>
        <begin position="173"/>
        <end position="232"/>
    </location>
</feature>
<accession>A0A813FRR1</accession>
<sequence>MVLAARPYSYDLGEPTTTPTNIRQKVNLGDAMGDMKFAGSNPYLDANKQALIHSARNLWGSHQEPQAYMGFANGQSAGHGIRSIGPTSDGSFDGSHFLGHEDGLSSYLGHGDDNQRTEDEKLLAMLSDMAKGAADDDSDVMSLLPVEVQEDDPIVRSLLAQCGSMWEEVHAEAEVKNELQSRLRRELRQLQERSERQYQESTVFMQRLASAKQTLADKLKESSLANQELRARINSEWRQNERLRCTISEGVKSLTARAAELSAQIWEVSDSQATLVEQIQVATATQARLQTELQEERAATWRQSADVVTTFARGGPAGVSASSSAKGPSWEDSGIKALEARQAKQVEELNQELEREKTQRSSLEAELLEVTTQAAARGIPTRRGLDTEDGSAAESQTDEVSFSAFAGEPVVSLQEVLKRLHEVEELRSELEMKRREAREAEDEKRQAEEKLQAEQDELVSLQASLDSSEASRGVHLAPMTAIL</sequence>
<dbReference type="AlphaFoldDB" id="A0A813FRR1"/>
<gene>
    <name evidence="3" type="ORF">PGLA1383_LOCUS30844</name>
</gene>
<protein>
    <submittedName>
        <fullName evidence="3">Uncharacterized protein</fullName>
    </submittedName>
</protein>
<dbReference type="OrthoDB" id="437328at2759"/>
<reference evidence="3" key="1">
    <citation type="submission" date="2021-02" db="EMBL/GenBank/DDBJ databases">
        <authorList>
            <person name="Dougan E. K."/>
            <person name="Rhodes N."/>
            <person name="Thang M."/>
            <person name="Chan C."/>
        </authorList>
    </citation>
    <scope>NUCLEOTIDE SEQUENCE</scope>
</reference>